<keyword evidence="4" id="KW-0862">Zinc</keyword>
<dbReference type="InterPro" id="IPR052035">
    <property type="entry name" value="ZnF_BED_domain_contain"/>
</dbReference>
<evidence type="ECO:0000313" key="6">
    <source>
        <dbReference type="EMBL" id="KAJ8035218.1"/>
    </source>
</evidence>
<comment type="subcellular location">
    <subcellularLocation>
        <location evidence="1">Nucleus</location>
    </subcellularLocation>
</comment>
<organism evidence="6 7">
    <name type="scientific">Holothuria leucospilota</name>
    <name type="common">Black long sea cucumber</name>
    <name type="synonym">Mertensiothuria leucospilota</name>
    <dbReference type="NCBI Taxonomy" id="206669"/>
    <lineage>
        <taxon>Eukaryota</taxon>
        <taxon>Metazoa</taxon>
        <taxon>Echinodermata</taxon>
        <taxon>Eleutherozoa</taxon>
        <taxon>Echinozoa</taxon>
        <taxon>Holothuroidea</taxon>
        <taxon>Aspidochirotacea</taxon>
        <taxon>Aspidochirotida</taxon>
        <taxon>Holothuriidae</taxon>
        <taxon>Holothuria</taxon>
    </lineage>
</organism>
<evidence type="ECO:0000256" key="4">
    <source>
        <dbReference type="ARBA" id="ARBA00022833"/>
    </source>
</evidence>
<comment type="caution">
    <text evidence="6">The sequence shown here is derived from an EMBL/GenBank/DDBJ whole genome shotgun (WGS) entry which is preliminary data.</text>
</comment>
<reference evidence="6" key="1">
    <citation type="submission" date="2021-10" db="EMBL/GenBank/DDBJ databases">
        <title>Tropical sea cucumber genome reveals ecological adaptation and Cuvierian tubules defense mechanism.</title>
        <authorList>
            <person name="Chen T."/>
        </authorList>
    </citation>
    <scope>NUCLEOTIDE SEQUENCE</scope>
    <source>
        <strain evidence="6">Nanhai2018</strain>
        <tissue evidence="6">Muscle</tissue>
    </source>
</reference>
<dbReference type="PANTHER" id="PTHR46481:SF10">
    <property type="entry name" value="ZINC FINGER BED DOMAIN-CONTAINING PROTEIN 39"/>
    <property type="match status" value="1"/>
</dbReference>
<dbReference type="Proteomes" id="UP001152320">
    <property type="component" value="Chromosome 10"/>
</dbReference>
<dbReference type="PANTHER" id="PTHR46481">
    <property type="entry name" value="ZINC FINGER BED DOMAIN-CONTAINING PROTEIN 4"/>
    <property type="match status" value="1"/>
</dbReference>
<keyword evidence="3" id="KW-0863">Zinc-finger</keyword>
<dbReference type="OrthoDB" id="6777440at2759"/>
<dbReference type="AlphaFoldDB" id="A0A9Q1H742"/>
<dbReference type="GO" id="GO:0005634">
    <property type="term" value="C:nucleus"/>
    <property type="evidence" value="ECO:0007669"/>
    <property type="project" value="UniProtKB-SubCell"/>
</dbReference>
<evidence type="ECO:0000256" key="5">
    <source>
        <dbReference type="ARBA" id="ARBA00023242"/>
    </source>
</evidence>
<name>A0A9Q1H742_HOLLE</name>
<evidence type="ECO:0000313" key="7">
    <source>
        <dbReference type="Proteomes" id="UP001152320"/>
    </source>
</evidence>
<evidence type="ECO:0000256" key="3">
    <source>
        <dbReference type="ARBA" id="ARBA00022771"/>
    </source>
</evidence>
<evidence type="ECO:0000256" key="1">
    <source>
        <dbReference type="ARBA" id="ARBA00004123"/>
    </source>
</evidence>
<keyword evidence="5" id="KW-0539">Nucleus</keyword>
<keyword evidence="7" id="KW-1185">Reference proteome</keyword>
<evidence type="ECO:0000256" key="2">
    <source>
        <dbReference type="ARBA" id="ARBA00022723"/>
    </source>
</evidence>
<sequence>MSPSTSGTSRQPSPSGIPRAKKKTVLDSFVIRTSSTQKAEIDEQVARMVFATNSPFRLVEHPEFVKMAEFMRPGYKPPSRQDVADKYLPQVYEQEVSKCVDILRGSTVCLGLDGWSNVHNEPNICATVTTESGQVYLVDTIDTSGEPHTTDYLVKVATASIDKAQSDFGCQIGSIVTDNAANVAAMRRKMEDDDERDLVTYGCSAHLLNLLAHDLEVPNVKDQILHVIKYFRNNHFACAKHRQEGGNNLIMPQDVRWNTMADCLDAYIKNWSRRDRQRSFMTDFVQ</sequence>
<protein>
    <submittedName>
        <fullName evidence="6">AC transposase</fullName>
    </submittedName>
</protein>
<dbReference type="InterPro" id="IPR012337">
    <property type="entry name" value="RNaseH-like_sf"/>
</dbReference>
<proteinExistence type="predicted"/>
<dbReference type="EMBL" id="JAIZAY010000010">
    <property type="protein sequence ID" value="KAJ8035218.1"/>
    <property type="molecule type" value="Genomic_DNA"/>
</dbReference>
<dbReference type="GO" id="GO:0008270">
    <property type="term" value="F:zinc ion binding"/>
    <property type="evidence" value="ECO:0007669"/>
    <property type="project" value="UniProtKB-KW"/>
</dbReference>
<gene>
    <name evidence="6" type="ORF">HOLleu_22374</name>
</gene>
<dbReference type="SUPFAM" id="SSF140996">
    <property type="entry name" value="Hermes dimerisation domain"/>
    <property type="match status" value="1"/>
</dbReference>
<keyword evidence="2" id="KW-0479">Metal-binding</keyword>
<accession>A0A9Q1H742</accession>
<dbReference type="SUPFAM" id="SSF53098">
    <property type="entry name" value="Ribonuclease H-like"/>
    <property type="match status" value="1"/>
</dbReference>